<name>A0ABR4IVL1_9EURO</name>
<sequence length="132" mass="14741">MGPLAWASLRDISILLDKKSCSRTEGVCCCKGKVLAEKDSHFQAAGVLSTWRDRCTQLGTYINKDNQLSIRVACEAASKATAAAFLDALKELPRLKELSIRLGPHRNLELLDMIMEIIEHKTKFLKQAILQE</sequence>
<proteinExistence type="predicted"/>
<reference evidence="1 2" key="1">
    <citation type="submission" date="2024-07" db="EMBL/GenBank/DDBJ databases">
        <title>Section-level genome sequencing and comparative genomics of Aspergillus sections Usti and Cavernicolus.</title>
        <authorList>
            <consortium name="Lawrence Berkeley National Laboratory"/>
            <person name="Nybo J.L."/>
            <person name="Vesth T.C."/>
            <person name="Theobald S."/>
            <person name="Frisvad J.C."/>
            <person name="Larsen T.O."/>
            <person name="Kjaerboelling I."/>
            <person name="Rothschild-Mancinelli K."/>
            <person name="Lyhne E.K."/>
            <person name="Kogle M.E."/>
            <person name="Barry K."/>
            <person name="Clum A."/>
            <person name="Na H."/>
            <person name="Ledsgaard L."/>
            <person name="Lin J."/>
            <person name="Lipzen A."/>
            <person name="Kuo A."/>
            <person name="Riley R."/>
            <person name="Mondo S."/>
            <person name="LaButti K."/>
            <person name="Haridas S."/>
            <person name="Pangalinan J."/>
            <person name="Salamov A.A."/>
            <person name="Simmons B.A."/>
            <person name="Magnuson J.K."/>
            <person name="Chen J."/>
            <person name="Drula E."/>
            <person name="Henrissat B."/>
            <person name="Wiebenga A."/>
            <person name="Lubbers R.J."/>
            <person name="Gomes A.C."/>
            <person name="Makela M.R."/>
            <person name="Stajich J."/>
            <person name="Grigoriev I.V."/>
            <person name="Mortensen U.H."/>
            <person name="De vries R.P."/>
            <person name="Baker S.E."/>
            <person name="Andersen M.R."/>
        </authorList>
    </citation>
    <scope>NUCLEOTIDE SEQUENCE [LARGE SCALE GENOMIC DNA]</scope>
    <source>
        <strain evidence="1 2">CBS 600.67</strain>
    </source>
</reference>
<gene>
    <name evidence="1" type="ORF">BDW59DRAFT_140074</name>
</gene>
<accession>A0ABR4IVL1</accession>
<dbReference type="Proteomes" id="UP001610335">
    <property type="component" value="Unassembled WGS sequence"/>
</dbReference>
<comment type="caution">
    <text evidence="1">The sequence shown here is derived from an EMBL/GenBank/DDBJ whole genome shotgun (WGS) entry which is preliminary data.</text>
</comment>
<evidence type="ECO:0000313" key="1">
    <source>
        <dbReference type="EMBL" id="KAL2831811.1"/>
    </source>
</evidence>
<keyword evidence="2" id="KW-1185">Reference proteome</keyword>
<dbReference type="EMBL" id="JBFXLS010000008">
    <property type="protein sequence ID" value="KAL2831811.1"/>
    <property type="molecule type" value="Genomic_DNA"/>
</dbReference>
<evidence type="ECO:0000313" key="2">
    <source>
        <dbReference type="Proteomes" id="UP001610335"/>
    </source>
</evidence>
<protein>
    <submittedName>
        <fullName evidence="1">Uncharacterized protein</fullName>
    </submittedName>
</protein>
<organism evidence="1 2">
    <name type="scientific">Aspergillus cavernicola</name>
    <dbReference type="NCBI Taxonomy" id="176166"/>
    <lineage>
        <taxon>Eukaryota</taxon>
        <taxon>Fungi</taxon>
        <taxon>Dikarya</taxon>
        <taxon>Ascomycota</taxon>
        <taxon>Pezizomycotina</taxon>
        <taxon>Eurotiomycetes</taxon>
        <taxon>Eurotiomycetidae</taxon>
        <taxon>Eurotiales</taxon>
        <taxon>Aspergillaceae</taxon>
        <taxon>Aspergillus</taxon>
        <taxon>Aspergillus subgen. Nidulantes</taxon>
    </lineage>
</organism>